<sequence length="91" mass="10220">MIVWSRDAMRLVEEMGVPPTEVNQAVGAEGRRLLLPLEGGDGWRVITDVTGRLVEVWLVRADADWYEVIGAFDAGMDGKARWHNAREGELR</sequence>
<reference evidence="1" key="1">
    <citation type="submission" date="2021-01" db="EMBL/GenBank/DDBJ databases">
        <title>Whole genome shotgun sequence of Planosporangium mesophilum NBRC 109066.</title>
        <authorList>
            <person name="Komaki H."/>
            <person name="Tamura T."/>
        </authorList>
    </citation>
    <scope>NUCLEOTIDE SEQUENCE</scope>
    <source>
        <strain evidence="1">NBRC 109066</strain>
    </source>
</reference>
<organism evidence="1 2">
    <name type="scientific">Planosporangium mesophilum</name>
    <dbReference type="NCBI Taxonomy" id="689768"/>
    <lineage>
        <taxon>Bacteria</taxon>
        <taxon>Bacillati</taxon>
        <taxon>Actinomycetota</taxon>
        <taxon>Actinomycetes</taxon>
        <taxon>Micromonosporales</taxon>
        <taxon>Micromonosporaceae</taxon>
        <taxon>Planosporangium</taxon>
    </lineage>
</organism>
<evidence type="ECO:0000313" key="1">
    <source>
        <dbReference type="EMBL" id="GII25938.1"/>
    </source>
</evidence>
<accession>A0A8J3X6P3</accession>
<dbReference type="EMBL" id="BOON01000061">
    <property type="protein sequence ID" value="GII25938.1"/>
    <property type="molecule type" value="Genomic_DNA"/>
</dbReference>
<name>A0A8J3X6P3_9ACTN</name>
<proteinExistence type="predicted"/>
<dbReference type="AlphaFoldDB" id="A0A8J3X6P3"/>
<dbReference type="Proteomes" id="UP000599074">
    <property type="component" value="Unassembled WGS sequence"/>
</dbReference>
<keyword evidence="2" id="KW-1185">Reference proteome</keyword>
<evidence type="ECO:0000313" key="2">
    <source>
        <dbReference type="Proteomes" id="UP000599074"/>
    </source>
</evidence>
<protein>
    <submittedName>
        <fullName evidence="1">Uncharacterized protein</fullName>
    </submittedName>
</protein>
<gene>
    <name evidence="1" type="ORF">Pme01_55350</name>
</gene>
<comment type="caution">
    <text evidence="1">The sequence shown here is derived from an EMBL/GenBank/DDBJ whole genome shotgun (WGS) entry which is preliminary data.</text>
</comment>